<dbReference type="PIRSF" id="PIRSF014728">
    <property type="entry name" value="PqaA"/>
    <property type="match status" value="1"/>
</dbReference>
<name>A0A512C8X4_9BACT</name>
<reference evidence="2 3" key="1">
    <citation type="submission" date="2019-07" db="EMBL/GenBank/DDBJ databases">
        <title>Whole genome shotgun sequence of Cyclobacterium qasimii NBRC 106168.</title>
        <authorList>
            <person name="Hosoyama A."/>
            <person name="Uohara A."/>
            <person name="Ohji S."/>
            <person name="Ichikawa N."/>
        </authorList>
    </citation>
    <scope>NUCLEOTIDE SEQUENCE [LARGE SCALE GENOMIC DNA]</scope>
    <source>
        <strain evidence="2 3">NBRC 106168</strain>
    </source>
</reference>
<dbReference type="Gene3D" id="3.40.50.1820">
    <property type="entry name" value="alpha/beta hydrolase"/>
    <property type="match status" value="1"/>
</dbReference>
<feature type="chain" id="PRO_5021745615" evidence="1">
    <location>
        <begin position="26"/>
        <end position="491"/>
    </location>
</feature>
<organism evidence="2 3">
    <name type="scientific">Cyclobacterium qasimii</name>
    <dbReference type="NCBI Taxonomy" id="1350429"/>
    <lineage>
        <taxon>Bacteria</taxon>
        <taxon>Pseudomonadati</taxon>
        <taxon>Bacteroidota</taxon>
        <taxon>Cytophagia</taxon>
        <taxon>Cytophagales</taxon>
        <taxon>Cyclobacteriaceae</taxon>
        <taxon>Cyclobacterium</taxon>
    </lineage>
</organism>
<dbReference type="PANTHER" id="PTHR31497:SF0">
    <property type="entry name" value="AUTOCRINE PROLIFERATION REPRESSOR PROTEIN A"/>
    <property type="match status" value="1"/>
</dbReference>
<dbReference type="Pfam" id="PF10142">
    <property type="entry name" value="PhoPQ_related"/>
    <property type="match status" value="1"/>
</dbReference>
<feature type="signal peptide" evidence="1">
    <location>
        <begin position="1"/>
        <end position="25"/>
    </location>
</feature>
<dbReference type="AlphaFoldDB" id="A0A512C8X4"/>
<evidence type="ECO:0000313" key="3">
    <source>
        <dbReference type="Proteomes" id="UP000321301"/>
    </source>
</evidence>
<evidence type="ECO:0000313" key="2">
    <source>
        <dbReference type="EMBL" id="GEO20620.1"/>
    </source>
</evidence>
<dbReference type="PANTHER" id="PTHR31497">
    <property type="entry name" value="AUTOCRINE PROLIFERATION REPRESSOR PROTEIN A"/>
    <property type="match status" value="1"/>
</dbReference>
<dbReference type="InterPro" id="IPR009199">
    <property type="entry name" value="PhoPQ-act_pathogen-rel_PqaA"/>
</dbReference>
<comment type="caution">
    <text evidence="2">The sequence shown here is derived from an EMBL/GenBank/DDBJ whole genome shotgun (WGS) entry which is preliminary data.</text>
</comment>
<dbReference type="Proteomes" id="UP000321301">
    <property type="component" value="Unassembled WGS sequence"/>
</dbReference>
<accession>A0A512C8X4</accession>
<keyword evidence="1" id="KW-0732">Signal</keyword>
<dbReference type="SUPFAM" id="SSF53474">
    <property type="entry name" value="alpha/beta-Hydrolases"/>
    <property type="match status" value="1"/>
</dbReference>
<dbReference type="InterPro" id="IPR029058">
    <property type="entry name" value="AB_hydrolase_fold"/>
</dbReference>
<dbReference type="EMBL" id="BJYV01000003">
    <property type="protein sequence ID" value="GEO20620.1"/>
    <property type="molecule type" value="Genomic_DNA"/>
</dbReference>
<sequence>MFNTIKIHKALQLALLIGISLFCFPNCQPKVNSDTEVQAEETKVRGFDLLKAYVEKDQDVYNYELAFESKGDGYSYYVLKVISQNWLTEKEVTETTWWHWVSFVVPDELKHNTSLLVISGGSKNTTVPEKPDDMILQAALATGSTAIKVHNIPFQPVQFVGDTLGLRTEDGLIAYGWREFMENGAKDEDAIWLARFPMTKAVVSAMDAVVDYSKTNLDLSLEKYVVAGASKRGWTTWTTAAVDDRVIGMVPIVIDMLNLTPSFKHHWQTYGFWAPAVNDYSHEGIFDWMDSKEFNRLVEIVEPYEFLEEYKDIPKLLINGSGDQFFLPDSWRYYWNDLPGESHLAYIPNAGHGLRDSDASQILLGFYSHIINNVKRPSYSWEVKDDAIQIKTDINNPPVAVKLWSATNETTRDFRIDVLGPQWKATNIPFEADGEYTIAIAAPSKGWSGHYVELTYAGEAPLKFTTGIKVLPDTYAHEQYVPKDRKGTPIK</sequence>
<proteinExistence type="predicted"/>
<dbReference type="RefSeq" id="WP_020892288.1">
    <property type="nucleotide sequence ID" value="NZ_BJYV01000003.1"/>
</dbReference>
<gene>
    <name evidence="2" type="ORF">CQA01_11540</name>
</gene>
<protein>
    <submittedName>
        <fullName evidence="2">PhoPQ-regulated protein</fullName>
    </submittedName>
</protein>
<keyword evidence="3" id="KW-1185">Reference proteome</keyword>
<evidence type="ECO:0000256" key="1">
    <source>
        <dbReference type="SAM" id="SignalP"/>
    </source>
</evidence>